<feature type="region of interest" description="Disordered" evidence="3">
    <location>
        <begin position="1"/>
        <end position="53"/>
    </location>
</feature>
<evidence type="ECO:0000313" key="4">
    <source>
        <dbReference type="EMBL" id="JAV07006.1"/>
    </source>
</evidence>
<dbReference type="GO" id="GO:0008157">
    <property type="term" value="F:protein phosphatase 1 binding"/>
    <property type="evidence" value="ECO:0007669"/>
    <property type="project" value="TreeGrafter"/>
</dbReference>
<name>A0A1L8DKM2_9DIPT</name>
<evidence type="ECO:0000256" key="3">
    <source>
        <dbReference type="SAM" id="MobiDB-lite"/>
    </source>
</evidence>
<evidence type="ECO:0000256" key="1">
    <source>
        <dbReference type="ARBA" id="ARBA00021994"/>
    </source>
</evidence>
<feature type="compositionally biased region" description="Low complexity" evidence="3">
    <location>
        <begin position="121"/>
        <end position="136"/>
    </location>
</feature>
<dbReference type="PANTHER" id="PTHR20835">
    <property type="entry name" value="E3 UBIQUITIN-PROTEIN LIGASE PPP1R11-RELATED"/>
    <property type="match status" value="1"/>
</dbReference>
<proteinExistence type="predicted"/>
<dbReference type="AlphaFoldDB" id="A0A1L8DKM2"/>
<feature type="compositionally biased region" description="Polar residues" evidence="3">
    <location>
        <begin position="1"/>
        <end position="11"/>
    </location>
</feature>
<accession>A0A1L8DKM2</accession>
<dbReference type="InterPro" id="IPR011107">
    <property type="entry name" value="PPI_Ypi1"/>
</dbReference>
<reference evidence="4" key="1">
    <citation type="submission" date="2016-12" db="EMBL/GenBank/DDBJ databases">
        <title>An insight into the sialome and mialome of the sand fly, Nyssomyia neivai.</title>
        <authorList>
            <person name="Sebastian V."/>
            <person name="Goulart T.M."/>
            <person name="Oliveira W."/>
            <person name="Calvo E."/>
            <person name="Oliveira L.F."/>
            <person name="Pinto M.C."/>
            <person name="Rosselino A.M."/>
            <person name="Ribeiro J.M."/>
        </authorList>
    </citation>
    <scope>NUCLEOTIDE SEQUENCE</scope>
</reference>
<dbReference type="EMBL" id="GFDF01007078">
    <property type="protein sequence ID" value="JAV07006.1"/>
    <property type="molecule type" value="Transcribed_RNA"/>
</dbReference>
<dbReference type="PANTHER" id="PTHR20835:SF0">
    <property type="entry name" value="E3 UBIQUITIN-PROTEIN LIGASE PPP1R11"/>
    <property type="match status" value="1"/>
</dbReference>
<organism evidence="4">
    <name type="scientific">Nyssomyia neivai</name>
    <dbReference type="NCBI Taxonomy" id="330878"/>
    <lineage>
        <taxon>Eukaryota</taxon>
        <taxon>Metazoa</taxon>
        <taxon>Ecdysozoa</taxon>
        <taxon>Arthropoda</taxon>
        <taxon>Hexapoda</taxon>
        <taxon>Insecta</taxon>
        <taxon>Pterygota</taxon>
        <taxon>Neoptera</taxon>
        <taxon>Endopterygota</taxon>
        <taxon>Diptera</taxon>
        <taxon>Nematocera</taxon>
        <taxon>Psychodoidea</taxon>
        <taxon>Psychodidae</taxon>
        <taxon>Nyssomyia</taxon>
    </lineage>
</organism>
<feature type="region of interest" description="Disordered" evidence="3">
    <location>
        <begin position="85"/>
        <end position="136"/>
    </location>
</feature>
<dbReference type="GO" id="GO:0005634">
    <property type="term" value="C:nucleus"/>
    <property type="evidence" value="ECO:0007669"/>
    <property type="project" value="TreeGrafter"/>
</dbReference>
<protein>
    <recommendedName>
        <fullName evidence="1">E3 ubiquitin-protein ligase PPP1R11</fullName>
    </recommendedName>
    <alternativeName>
        <fullName evidence="2">Protein phosphatase 1 regulatory subunit 11</fullName>
    </alternativeName>
</protein>
<dbReference type="GO" id="GO:0004865">
    <property type="term" value="F:protein serine/threonine phosphatase inhibitor activity"/>
    <property type="evidence" value="ECO:0007669"/>
    <property type="project" value="InterPro"/>
</dbReference>
<dbReference type="Pfam" id="PF07491">
    <property type="entry name" value="PPI_Ypi1"/>
    <property type="match status" value="1"/>
</dbReference>
<evidence type="ECO:0000256" key="2">
    <source>
        <dbReference type="ARBA" id="ARBA00031039"/>
    </source>
</evidence>
<sequence>MDSGATITTTEVIARPVSGTEDPPVLRLRLRKPKSDKKVSWNSDTVDNEGMGKKKSKCCCIYHKPLSFGESSSEDEDECENCFGHVEKRKKKRIPPDGDDDGSKPSEGYDETDRPGPSHDSGGTSRGPPGESSSRG</sequence>